<dbReference type="Proteomes" id="UP000198304">
    <property type="component" value="Unassembled WGS sequence"/>
</dbReference>
<proteinExistence type="predicted"/>
<keyword evidence="1" id="KW-0808">Transferase</keyword>
<protein>
    <submittedName>
        <fullName evidence="1">Nucleotidyltransferase substrate binding protein, HI0074 family</fullName>
    </submittedName>
</protein>
<evidence type="ECO:0000313" key="2">
    <source>
        <dbReference type="Proteomes" id="UP000198304"/>
    </source>
</evidence>
<dbReference type="AlphaFoldDB" id="A0A239G0E8"/>
<name>A0A239G0E8_9FIRM</name>
<dbReference type="SUPFAM" id="SSF81593">
    <property type="entry name" value="Nucleotidyltransferase substrate binding subunit/domain"/>
    <property type="match status" value="1"/>
</dbReference>
<keyword evidence="2" id="KW-1185">Reference proteome</keyword>
<evidence type="ECO:0000313" key="1">
    <source>
        <dbReference type="EMBL" id="SNS62631.1"/>
    </source>
</evidence>
<dbReference type="OrthoDB" id="9810452at2"/>
<accession>A0A239G0E8</accession>
<dbReference type="NCBIfam" id="TIGR01987">
    <property type="entry name" value="HI0074"/>
    <property type="match status" value="1"/>
</dbReference>
<dbReference type="InterPro" id="IPR010235">
    <property type="entry name" value="HepT"/>
</dbReference>
<dbReference type="EMBL" id="FZOJ01000015">
    <property type="protein sequence ID" value="SNS62631.1"/>
    <property type="molecule type" value="Genomic_DNA"/>
</dbReference>
<reference evidence="2" key="1">
    <citation type="submission" date="2017-06" db="EMBL/GenBank/DDBJ databases">
        <authorList>
            <person name="Varghese N."/>
            <person name="Submissions S."/>
        </authorList>
    </citation>
    <scope>NUCLEOTIDE SEQUENCE [LARGE SCALE GENOMIC DNA]</scope>
    <source>
        <strain evidence="2">SCA</strain>
    </source>
</reference>
<organism evidence="1 2">
    <name type="scientific">Anaerovirgula multivorans</name>
    <dbReference type="NCBI Taxonomy" id="312168"/>
    <lineage>
        <taxon>Bacteria</taxon>
        <taxon>Bacillati</taxon>
        <taxon>Bacillota</taxon>
        <taxon>Clostridia</taxon>
        <taxon>Peptostreptococcales</taxon>
        <taxon>Natronincolaceae</taxon>
        <taxon>Anaerovirgula</taxon>
    </lineage>
</organism>
<gene>
    <name evidence="1" type="ORF">SAMN05446037_10152</name>
</gene>
<dbReference type="RefSeq" id="WP_089283656.1">
    <property type="nucleotide sequence ID" value="NZ_FZOJ01000015.1"/>
</dbReference>
<dbReference type="GO" id="GO:0016740">
    <property type="term" value="F:transferase activity"/>
    <property type="evidence" value="ECO:0007669"/>
    <property type="project" value="UniProtKB-KW"/>
</dbReference>
<sequence>MYSRKKVEEKLSNYKKALDRLKEILRVSPDHSYIYDAAIQRFEFTYELAWKLMKTFLGYKGLTEVRTPRDTFKEAFQAGIIDNGEGWIQMLTDRNITSHTYNEEDALEIYTRIKEKHYGFLEELFKTISKEI</sequence>
<dbReference type="Pfam" id="PF08780">
    <property type="entry name" value="NTase_sub_bind"/>
    <property type="match status" value="1"/>
</dbReference>
<dbReference type="Gene3D" id="1.20.120.330">
    <property type="entry name" value="Nucleotidyltransferases domain 2"/>
    <property type="match status" value="1"/>
</dbReference>